<dbReference type="PANTHER" id="PTHR30572:SF18">
    <property type="entry name" value="ABC-TYPE MACROLIDE FAMILY EXPORT SYSTEM PERMEASE COMPONENT 2"/>
    <property type="match status" value="1"/>
</dbReference>
<gene>
    <name evidence="9" type="ORF">BACPLE_03043</name>
</gene>
<evidence type="ECO:0000256" key="2">
    <source>
        <dbReference type="ARBA" id="ARBA00022475"/>
    </source>
</evidence>
<dbReference type="AlphaFoldDB" id="B5D240"/>
<evidence type="ECO:0000256" key="6">
    <source>
        <dbReference type="SAM" id="Phobius"/>
    </source>
</evidence>
<feature type="domain" description="MacB-like periplasmic core" evidence="8">
    <location>
        <begin position="24"/>
        <end position="250"/>
    </location>
</feature>
<protein>
    <submittedName>
        <fullName evidence="9">Efflux ABC transporter, permease protein</fullName>
    </submittedName>
</protein>
<dbReference type="Proteomes" id="UP000003452">
    <property type="component" value="Unassembled WGS sequence"/>
</dbReference>
<comment type="caution">
    <text evidence="9">The sequence shown here is derived from an EMBL/GenBank/DDBJ whole genome shotgun (WGS) entry which is preliminary data.</text>
</comment>
<evidence type="ECO:0000313" key="9">
    <source>
        <dbReference type="EMBL" id="EDY94633.1"/>
    </source>
</evidence>
<dbReference type="Pfam" id="PF12704">
    <property type="entry name" value="MacB_PCD"/>
    <property type="match status" value="1"/>
</dbReference>
<keyword evidence="5 6" id="KW-0472">Membrane</keyword>
<accession>B5D240</accession>
<evidence type="ECO:0000256" key="5">
    <source>
        <dbReference type="ARBA" id="ARBA00023136"/>
    </source>
</evidence>
<dbReference type="Pfam" id="PF02687">
    <property type="entry name" value="FtsX"/>
    <property type="match status" value="1"/>
</dbReference>
<name>B5D240_PHOPM</name>
<evidence type="ECO:0000259" key="7">
    <source>
        <dbReference type="Pfam" id="PF02687"/>
    </source>
</evidence>
<organism evidence="9 10">
    <name type="scientific">Phocaeicola plebeius (strain DSM 17135 / JCM 12973 / CCUG 54634 / M2)</name>
    <name type="common">Bacteroides plebeius</name>
    <dbReference type="NCBI Taxonomy" id="484018"/>
    <lineage>
        <taxon>Bacteria</taxon>
        <taxon>Pseudomonadati</taxon>
        <taxon>Bacteroidota</taxon>
        <taxon>Bacteroidia</taxon>
        <taxon>Bacteroidales</taxon>
        <taxon>Bacteroidaceae</taxon>
        <taxon>Phocaeicola</taxon>
    </lineage>
</organism>
<feature type="transmembrane region" description="Helical" evidence="6">
    <location>
        <begin position="398"/>
        <end position="421"/>
    </location>
</feature>
<feature type="domain" description="ABC3 transporter permease C-terminal" evidence="7">
    <location>
        <begin position="299"/>
        <end position="430"/>
    </location>
</feature>
<dbReference type="GO" id="GO:0005886">
    <property type="term" value="C:plasma membrane"/>
    <property type="evidence" value="ECO:0007669"/>
    <property type="project" value="UniProtKB-SubCell"/>
</dbReference>
<reference evidence="9 10" key="2">
    <citation type="submission" date="2008-08" db="EMBL/GenBank/DDBJ databases">
        <authorList>
            <person name="Fulton L."/>
            <person name="Clifton S."/>
            <person name="Fulton B."/>
            <person name="Xu J."/>
            <person name="Minx P."/>
            <person name="Pepin K.H."/>
            <person name="Johnson M."/>
            <person name="Thiruvilangam P."/>
            <person name="Bhonagiri V."/>
            <person name="Nash W.E."/>
            <person name="Mardis E.R."/>
            <person name="Wilson R.K."/>
        </authorList>
    </citation>
    <scope>NUCLEOTIDE SEQUENCE [LARGE SCALE GENOMIC DNA]</scope>
    <source>
        <strain evidence="10">DSM 17135 / JCM 12973 / M2</strain>
    </source>
</reference>
<dbReference type="InterPro" id="IPR050250">
    <property type="entry name" value="Macrolide_Exporter_MacB"/>
</dbReference>
<dbReference type="PANTHER" id="PTHR30572">
    <property type="entry name" value="MEMBRANE COMPONENT OF TRANSPORTER-RELATED"/>
    <property type="match status" value="1"/>
</dbReference>
<dbReference type="InterPro" id="IPR025857">
    <property type="entry name" value="MacB_PCD"/>
</dbReference>
<dbReference type="eggNOG" id="COG0577">
    <property type="taxonomic scope" value="Bacteria"/>
</dbReference>
<keyword evidence="2" id="KW-1003">Cell membrane</keyword>
<keyword evidence="3 6" id="KW-0812">Transmembrane</keyword>
<reference evidence="9 10" key="1">
    <citation type="submission" date="2008-08" db="EMBL/GenBank/DDBJ databases">
        <title>Draft genome sequence of Bacteroides plebeius (DSM 17135).</title>
        <authorList>
            <person name="Sudarsanam P."/>
            <person name="Ley R."/>
            <person name="Guruge J."/>
            <person name="Turnbaugh P.J."/>
            <person name="Mahowald M."/>
            <person name="Liep D."/>
            <person name="Gordon J."/>
        </authorList>
    </citation>
    <scope>NUCLEOTIDE SEQUENCE [LARGE SCALE GENOMIC DNA]</scope>
    <source>
        <strain evidence="10">DSM 17135 / JCM 12973 / M2</strain>
    </source>
</reference>
<sequence length="439" mass="49967">MRMRRTYLTQAFTLLKQNRLFSMLYIAGTGLAIAMTVIVAVVYYVKLAPIYPERNRDNTLYLTHVSFKSEQEAMTYQAALSYRALQEWIYPLKNVVEVSACFGNATDYYVQPADRSGDFRPVQKLVDPAFFRIYELQFLEGHPFTEADLASGIHTAVISDDIARRLFGTTEDVVGRSFSMDYVNYRVCGVVRGASFLTGQSYAQIYVPYSVGLNYKEPSTSSFPYCGRFNVTFLVKDNAQAEALRTEIRDLVRRVNAQYKGQWQMELWEQPTSHTLSVFKDYPADTSFSSWKVAGHLILMLLVLLIVPSLNLSGLIASRMESRLSEMGVRKAFGASRSTLLSQVMWENFFLTLVGGLLGLLVAWSMLYVGREWIFMLFDSWPMDIAEGANLYVSGEMLFAPVVFIVAFVLCLILNLLSALWPAWTSLRKPIVYSLYEKR</sequence>
<evidence type="ECO:0000256" key="1">
    <source>
        <dbReference type="ARBA" id="ARBA00004651"/>
    </source>
</evidence>
<feature type="transmembrane region" description="Helical" evidence="6">
    <location>
        <begin position="297"/>
        <end position="317"/>
    </location>
</feature>
<evidence type="ECO:0000313" key="10">
    <source>
        <dbReference type="Proteomes" id="UP000003452"/>
    </source>
</evidence>
<dbReference type="InterPro" id="IPR003838">
    <property type="entry name" value="ABC3_permease_C"/>
</dbReference>
<feature type="transmembrane region" description="Helical" evidence="6">
    <location>
        <begin position="349"/>
        <end position="369"/>
    </location>
</feature>
<feature type="transmembrane region" description="Helical" evidence="6">
    <location>
        <begin position="20"/>
        <end position="45"/>
    </location>
</feature>
<dbReference type="HOGENOM" id="CLU_051629_0_0_10"/>
<dbReference type="GO" id="GO:0022857">
    <property type="term" value="F:transmembrane transporter activity"/>
    <property type="evidence" value="ECO:0007669"/>
    <property type="project" value="TreeGrafter"/>
</dbReference>
<keyword evidence="4 6" id="KW-1133">Transmembrane helix</keyword>
<proteinExistence type="predicted"/>
<dbReference type="EMBL" id="ABQC02000023">
    <property type="protein sequence ID" value="EDY94633.1"/>
    <property type="molecule type" value="Genomic_DNA"/>
</dbReference>
<evidence type="ECO:0000259" key="8">
    <source>
        <dbReference type="Pfam" id="PF12704"/>
    </source>
</evidence>
<evidence type="ECO:0000256" key="4">
    <source>
        <dbReference type="ARBA" id="ARBA00022989"/>
    </source>
</evidence>
<evidence type="ECO:0000256" key="3">
    <source>
        <dbReference type="ARBA" id="ARBA00022692"/>
    </source>
</evidence>
<comment type="subcellular location">
    <subcellularLocation>
        <location evidence="1">Cell membrane</location>
        <topology evidence="1">Multi-pass membrane protein</topology>
    </subcellularLocation>
</comment>